<keyword evidence="4" id="KW-0677">Repeat</keyword>
<dbReference type="SUPFAM" id="SSF48726">
    <property type="entry name" value="Immunoglobulin"/>
    <property type="match status" value="3"/>
</dbReference>
<dbReference type="EMBL" id="OE000332">
    <property type="protein sequence ID" value="CAD7453436.1"/>
    <property type="molecule type" value="Genomic_DNA"/>
</dbReference>
<feature type="domain" description="Ig-like" evidence="10">
    <location>
        <begin position="248"/>
        <end position="349"/>
    </location>
</feature>
<keyword evidence="8" id="KW-0393">Immunoglobulin domain</keyword>
<evidence type="ECO:0000256" key="6">
    <source>
        <dbReference type="ARBA" id="ARBA00023157"/>
    </source>
</evidence>
<organism evidence="11">
    <name type="scientific">Timema tahoe</name>
    <dbReference type="NCBI Taxonomy" id="61484"/>
    <lineage>
        <taxon>Eukaryota</taxon>
        <taxon>Metazoa</taxon>
        <taxon>Ecdysozoa</taxon>
        <taxon>Arthropoda</taxon>
        <taxon>Hexapoda</taxon>
        <taxon>Insecta</taxon>
        <taxon>Pterygota</taxon>
        <taxon>Neoptera</taxon>
        <taxon>Polyneoptera</taxon>
        <taxon>Phasmatodea</taxon>
        <taxon>Timematodea</taxon>
        <taxon>Timematoidea</taxon>
        <taxon>Timematidae</taxon>
        <taxon>Timema</taxon>
    </lineage>
</organism>
<protein>
    <recommendedName>
        <fullName evidence="10">Ig-like domain-containing protein</fullName>
    </recommendedName>
</protein>
<dbReference type="SMART" id="SM00409">
    <property type="entry name" value="IG"/>
    <property type="match status" value="3"/>
</dbReference>
<dbReference type="InterPro" id="IPR003598">
    <property type="entry name" value="Ig_sub2"/>
</dbReference>
<name>A0A7R9FHC6_9NEOP</name>
<dbReference type="SMART" id="SM00408">
    <property type="entry name" value="IGc2"/>
    <property type="match status" value="3"/>
</dbReference>
<dbReference type="PROSITE" id="PS50835">
    <property type="entry name" value="IG_LIKE"/>
    <property type="match status" value="3"/>
</dbReference>
<dbReference type="GO" id="GO:0043005">
    <property type="term" value="C:neuron projection"/>
    <property type="evidence" value="ECO:0007669"/>
    <property type="project" value="TreeGrafter"/>
</dbReference>
<dbReference type="Gene3D" id="2.60.40.10">
    <property type="entry name" value="Immunoglobulins"/>
    <property type="match status" value="3"/>
</dbReference>
<accession>A0A7R9FHC6</accession>
<dbReference type="GO" id="GO:0005886">
    <property type="term" value="C:plasma membrane"/>
    <property type="evidence" value="ECO:0007669"/>
    <property type="project" value="UniProtKB-SubCell"/>
</dbReference>
<keyword evidence="6" id="KW-1015">Disulfide bond</keyword>
<dbReference type="PANTHER" id="PTHR12231:SF220">
    <property type="entry name" value="LACHESIN"/>
    <property type="match status" value="1"/>
</dbReference>
<dbReference type="FunFam" id="2.60.40.10:FF:000328">
    <property type="entry name" value="CLUMA_CG000981, isoform A"/>
    <property type="match status" value="1"/>
</dbReference>
<evidence type="ECO:0000313" key="11">
    <source>
        <dbReference type="EMBL" id="CAD7453436.1"/>
    </source>
</evidence>
<dbReference type="InterPro" id="IPR013783">
    <property type="entry name" value="Ig-like_fold"/>
</dbReference>
<dbReference type="InterPro" id="IPR007110">
    <property type="entry name" value="Ig-like_dom"/>
</dbReference>
<evidence type="ECO:0000256" key="3">
    <source>
        <dbReference type="ARBA" id="ARBA00022729"/>
    </source>
</evidence>
<feature type="signal peptide" evidence="9">
    <location>
        <begin position="1"/>
        <end position="20"/>
    </location>
</feature>
<keyword evidence="2" id="KW-1003">Cell membrane</keyword>
<evidence type="ECO:0000256" key="2">
    <source>
        <dbReference type="ARBA" id="ARBA00022475"/>
    </source>
</evidence>
<evidence type="ECO:0000256" key="5">
    <source>
        <dbReference type="ARBA" id="ARBA00023136"/>
    </source>
</evidence>
<feature type="domain" description="Ig-like" evidence="10">
    <location>
        <begin position="157"/>
        <end position="243"/>
    </location>
</feature>
<keyword evidence="5" id="KW-0472">Membrane</keyword>
<dbReference type="PROSITE" id="PS51257">
    <property type="entry name" value="PROKAR_LIPOPROTEIN"/>
    <property type="match status" value="1"/>
</dbReference>
<proteinExistence type="predicted"/>
<feature type="chain" id="PRO_5031225686" description="Ig-like domain-containing protein" evidence="9">
    <location>
        <begin position="21"/>
        <end position="372"/>
    </location>
</feature>
<keyword evidence="7" id="KW-0325">Glycoprotein</keyword>
<dbReference type="Pfam" id="PF13927">
    <property type="entry name" value="Ig_3"/>
    <property type="match status" value="2"/>
</dbReference>
<evidence type="ECO:0000256" key="1">
    <source>
        <dbReference type="ARBA" id="ARBA00004236"/>
    </source>
</evidence>
<dbReference type="InterPro" id="IPR036179">
    <property type="entry name" value="Ig-like_dom_sf"/>
</dbReference>
<evidence type="ECO:0000256" key="9">
    <source>
        <dbReference type="SAM" id="SignalP"/>
    </source>
</evidence>
<evidence type="ECO:0000256" key="4">
    <source>
        <dbReference type="ARBA" id="ARBA00022737"/>
    </source>
</evidence>
<dbReference type="InterPro" id="IPR051170">
    <property type="entry name" value="Neural/epithelial_adhesion"/>
</dbReference>
<dbReference type="PANTHER" id="PTHR12231">
    <property type="entry name" value="CTX-RELATED TYPE I TRANSMEMBRANE PROTEIN"/>
    <property type="match status" value="1"/>
</dbReference>
<evidence type="ECO:0000256" key="7">
    <source>
        <dbReference type="ARBA" id="ARBA00023180"/>
    </source>
</evidence>
<gene>
    <name evidence="11" type="ORF">TTEB3V08_LOCUS1576</name>
</gene>
<evidence type="ECO:0000259" key="10">
    <source>
        <dbReference type="PROSITE" id="PS50835"/>
    </source>
</evidence>
<keyword evidence="3 9" id="KW-0732">Signal</keyword>
<dbReference type="AlphaFoldDB" id="A0A7R9FHC6"/>
<sequence>MARLPGGIELLLALLTVCSCQRSPFISHVSQQQVADTGGSVQLQCSAPYSTGYPVLWIKTDGSVPLSTGCARILPDTRYVVRCDRDTPTYILEREWHLRDHSTSEPLSKRSSPSEVNLTTPIHQLQETDGGWYQCLVLLDSTTRIVAESEVLVRTPPLILDTSTRSVVVDEGGNVTLECHAKGFPTPRIAWRRKDSRTLPGGKAIHRGNTLQIIGVSRSDRGSYLCVADNGVGRGSRRSVAVEVHFQPEVKALKPRVGQALGYDMDLECVVEASPPAVVSWRSKGRPLTDNRHFRCSQLVCALVRVSQFSGSDDVIRSTLRVSNIEKFHIGLYECTATNQLGSNKAEIVLFETVNPTCPPSCEKFYFDDLAT</sequence>
<dbReference type="InterPro" id="IPR003599">
    <property type="entry name" value="Ig_sub"/>
</dbReference>
<reference evidence="11" key="1">
    <citation type="submission" date="2020-11" db="EMBL/GenBank/DDBJ databases">
        <authorList>
            <person name="Tran Van P."/>
        </authorList>
    </citation>
    <scope>NUCLEOTIDE SEQUENCE</scope>
</reference>
<comment type="subcellular location">
    <subcellularLocation>
        <location evidence="1">Cell membrane</location>
    </subcellularLocation>
</comment>
<evidence type="ECO:0000256" key="8">
    <source>
        <dbReference type="ARBA" id="ARBA00023319"/>
    </source>
</evidence>
<feature type="domain" description="Ig-like" evidence="10">
    <location>
        <begin position="24"/>
        <end position="147"/>
    </location>
</feature>